<feature type="region of interest" description="Disordered" evidence="1">
    <location>
        <begin position="1"/>
        <end position="20"/>
    </location>
</feature>
<comment type="caution">
    <text evidence="3">The sequence shown here is derived from an EMBL/GenBank/DDBJ whole genome shotgun (WGS) entry which is preliminary data.</text>
</comment>
<evidence type="ECO:0000313" key="4">
    <source>
        <dbReference type="Proteomes" id="UP001336250"/>
    </source>
</evidence>
<dbReference type="Proteomes" id="UP001336250">
    <property type="component" value="Unassembled WGS sequence"/>
</dbReference>
<keyword evidence="4" id="KW-1185">Reference proteome</keyword>
<dbReference type="RefSeq" id="WP_332288265.1">
    <property type="nucleotide sequence ID" value="NZ_JAZIBG010000017.1"/>
</dbReference>
<accession>A0AAW9Q2X4</accession>
<proteinExistence type="predicted"/>
<evidence type="ECO:0000256" key="1">
    <source>
        <dbReference type="SAM" id="MobiDB-lite"/>
    </source>
</evidence>
<dbReference type="Pfam" id="PF06568">
    <property type="entry name" value="YjiS-like"/>
    <property type="match status" value="1"/>
</dbReference>
<evidence type="ECO:0000313" key="3">
    <source>
        <dbReference type="EMBL" id="MEF7613321.1"/>
    </source>
</evidence>
<dbReference type="InterPro" id="IPR009506">
    <property type="entry name" value="YjiS-like"/>
</dbReference>
<feature type="domain" description="YjiS-like" evidence="2">
    <location>
        <begin position="37"/>
        <end position="70"/>
    </location>
</feature>
<protein>
    <submittedName>
        <fullName evidence="3">DUF1127 domain-containing protein</fullName>
    </submittedName>
</protein>
<organism evidence="3 4">
    <name type="scientific">Aquincola agrisoli</name>
    <dbReference type="NCBI Taxonomy" id="3119538"/>
    <lineage>
        <taxon>Bacteria</taxon>
        <taxon>Pseudomonadati</taxon>
        <taxon>Pseudomonadota</taxon>
        <taxon>Betaproteobacteria</taxon>
        <taxon>Burkholderiales</taxon>
        <taxon>Sphaerotilaceae</taxon>
        <taxon>Aquincola</taxon>
    </lineage>
</organism>
<reference evidence="3 4" key="1">
    <citation type="submission" date="2024-02" db="EMBL/GenBank/DDBJ databases">
        <title>Genome sequence of Aquincola sp. MAHUQ-54.</title>
        <authorList>
            <person name="Huq M.A."/>
        </authorList>
    </citation>
    <scope>NUCLEOTIDE SEQUENCE [LARGE SCALE GENOMIC DNA]</scope>
    <source>
        <strain evidence="3 4">MAHUQ-54</strain>
    </source>
</reference>
<evidence type="ECO:0000259" key="2">
    <source>
        <dbReference type="Pfam" id="PF06568"/>
    </source>
</evidence>
<sequence length="82" mass="9139">MRVSPADAMPSESTSTPGAAVGPFTRVVAWCRRCTGAWRAARRRAADRRLMQAMNAHELRDLGIGRGEARHWADAPPVERRR</sequence>
<gene>
    <name evidence="3" type="ORF">V4F39_05305</name>
</gene>
<dbReference type="EMBL" id="JAZIBG010000017">
    <property type="protein sequence ID" value="MEF7613321.1"/>
    <property type="molecule type" value="Genomic_DNA"/>
</dbReference>
<name>A0AAW9Q2X4_9BURK</name>
<dbReference type="AlphaFoldDB" id="A0AAW9Q2X4"/>